<reference evidence="2 3" key="1">
    <citation type="submission" date="2020-07" db="EMBL/GenBank/DDBJ databases">
        <title>Characterization and genome sequencing of isolate MD1, a novel member within the family Lachnospiraceae.</title>
        <authorList>
            <person name="Rettenmaier R."/>
            <person name="Di Bello L."/>
            <person name="Zinser C."/>
            <person name="Scheitz K."/>
            <person name="Liebl W."/>
            <person name="Zverlov V."/>
        </authorList>
    </citation>
    <scope>NUCLEOTIDE SEQUENCE [LARGE SCALE GENOMIC DNA]</scope>
    <source>
        <strain evidence="2 3">MD1</strain>
    </source>
</reference>
<dbReference type="AlphaFoldDB" id="A0A839K0U4"/>
<comment type="caution">
    <text evidence="2">The sequence shown here is derived from an EMBL/GenBank/DDBJ whole genome shotgun (WGS) entry which is preliminary data.</text>
</comment>
<organism evidence="2 3">
    <name type="scientific">Variimorphobacter saccharofermentans</name>
    <dbReference type="NCBI Taxonomy" id="2755051"/>
    <lineage>
        <taxon>Bacteria</taxon>
        <taxon>Bacillati</taxon>
        <taxon>Bacillota</taxon>
        <taxon>Clostridia</taxon>
        <taxon>Lachnospirales</taxon>
        <taxon>Lachnospiraceae</taxon>
        <taxon>Variimorphobacter</taxon>
    </lineage>
</organism>
<evidence type="ECO:0000259" key="1">
    <source>
        <dbReference type="Pfam" id="PF04909"/>
    </source>
</evidence>
<keyword evidence="3" id="KW-1185">Reference proteome</keyword>
<name>A0A839K0U4_9FIRM</name>
<keyword evidence="2" id="KW-0378">Hydrolase</keyword>
<protein>
    <submittedName>
        <fullName evidence="2">Amidohydrolase family protein</fullName>
    </submittedName>
</protein>
<dbReference type="InterPro" id="IPR006680">
    <property type="entry name" value="Amidohydro-rel"/>
</dbReference>
<feature type="domain" description="Amidohydrolase-related" evidence="1">
    <location>
        <begin position="64"/>
        <end position="259"/>
    </location>
</feature>
<dbReference type="GO" id="GO:0016787">
    <property type="term" value="F:hydrolase activity"/>
    <property type="evidence" value="ECO:0007669"/>
    <property type="project" value="UniProtKB-KW"/>
</dbReference>
<dbReference type="SUPFAM" id="SSF51556">
    <property type="entry name" value="Metallo-dependent hydrolases"/>
    <property type="match status" value="1"/>
</dbReference>
<evidence type="ECO:0000313" key="2">
    <source>
        <dbReference type="EMBL" id="MBB2183270.1"/>
    </source>
</evidence>
<dbReference type="EMBL" id="JACEGA010000001">
    <property type="protein sequence ID" value="MBB2183270.1"/>
    <property type="molecule type" value="Genomic_DNA"/>
</dbReference>
<evidence type="ECO:0000313" key="3">
    <source>
        <dbReference type="Proteomes" id="UP000574276"/>
    </source>
</evidence>
<sequence>MLLNTNQVLNYMNANNIDKVILTAGEPNSQKVYRLPYLAKVFTSSTLIYANNALTAMIIRISKMNRHIDQGNEKVALMAQECPEHIMNTYWINPIEENCIHKMDEFRRKYSFNMIKMHQCWTKFDMEDRRIDKVIEWAELYQIPVFIHLKSKDQVKKFILLTKKYHRVTFILAHLIGVEEFNRTIGDNVYFDISCPSLHSVKMLKRAWSSFGAGRLLLGSDAPYGIDNINLAIRQLHEVGMNKDEIELVCYKNIQKLLNIT</sequence>
<dbReference type="Proteomes" id="UP000574276">
    <property type="component" value="Unassembled WGS sequence"/>
</dbReference>
<accession>A0A839K0U4</accession>
<gene>
    <name evidence="2" type="ORF">H0486_10300</name>
</gene>
<dbReference type="Gene3D" id="3.20.20.140">
    <property type="entry name" value="Metal-dependent hydrolases"/>
    <property type="match status" value="1"/>
</dbReference>
<dbReference type="Pfam" id="PF04909">
    <property type="entry name" value="Amidohydro_2"/>
    <property type="match status" value="1"/>
</dbReference>
<dbReference type="RefSeq" id="WP_228352943.1">
    <property type="nucleotide sequence ID" value="NZ_JACEGA010000001.1"/>
</dbReference>
<proteinExistence type="predicted"/>
<dbReference type="InterPro" id="IPR032466">
    <property type="entry name" value="Metal_Hydrolase"/>
</dbReference>